<evidence type="ECO:0000256" key="2">
    <source>
        <dbReference type="ARBA" id="ARBA00023136"/>
    </source>
</evidence>
<proteinExistence type="predicted"/>
<dbReference type="Proteomes" id="UP000245293">
    <property type="component" value="Unassembled WGS sequence"/>
</dbReference>
<feature type="domain" description="OmpA-like" evidence="7">
    <location>
        <begin position="487"/>
        <end position="604"/>
    </location>
</feature>
<keyword evidence="3" id="KW-0998">Cell outer membrane</keyword>
<evidence type="ECO:0000256" key="1">
    <source>
        <dbReference type="ARBA" id="ARBA00004442"/>
    </source>
</evidence>
<evidence type="ECO:0000256" key="4">
    <source>
        <dbReference type="PROSITE-ProRule" id="PRU00473"/>
    </source>
</evidence>
<comment type="subcellular location">
    <subcellularLocation>
        <location evidence="1">Cell outer membrane</location>
    </subcellularLocation>
</comment>
<reference evidence="9" key="1">
    <citation type="submission" date="2018-05" db="EMBL/GenBank/DDBJ databases">
        <authorList>
            <person name="Du Z."/>
            <person name="Wang X."/>
        </authorList>
    </citation>
    <scope>NUCLEOTIDE SEQUENCE [LARGE SCALE GENOMIC DNA]</scope>
    <source>
        <strain evidence="9">WDS4C29</strain>
    </source>
</reference>
<feature type="chain" id="PRO_5015853109" description="OmpA-like domain-containing protein" evidence="6">
    <location>
        <begin position="27"/>
        <end position="639"/>
    </location>
</feature>
<name>A0A2V1P3V1_9RHOB</name>
<dbReference type="PANTHER" id="PTHR30329:SF21">
    <property type="entry name" value="LIPOPROTEIN YIAD-RELATED"/>
    <property type="match status" value="1"/>
</dbReference>
<keyword evidence="2 4" id="KW-0472">Membrane</keyword>
<dbReference type="CDD" id="cd07185">
    <property type="entry name" value="OmpA_C-like"/>
    <property type="match status" value="1"/>
</dbReference>
<dbReference type="PROSITE" id="PS51123">
    <property type="entry name" value="OMPA_2"/>
    <property type="match status" value="1"/>
</dbReference>
<feature type="region of interest" description="Disordered" evidence="5">
    <location>
        <begin position="607"/>
        <end position="639"/>
    </location>
</feature>
<feature type="signal peptide" evidence="6">
    <location>
        <begin position="1"/>
        <end position="26"/>
    </location>
</feature>
<dbReference type="OrthoDB" id="5525824at2"/>
<dbReference type="InterPro" id="IPR050330">
    <property type="entry name" value="Bact_OuterMem_StrucFunc"/>
</dbReference>
<evidence type="ECO:0000313" key="8">
    <source>
        <dbReference type="EMBL" id="PWG16504.1"/>
    </source>
</evidence>
<dbReference type="Pfam" id="PF00691">
    <property type="entry name" value="OmpA"/>
    <property type="match status" value="1"/>
</dbReference>
<organism evidence="8 9">
    <name type="scientific">Salibaculum griseiflavum</name>
    <dbReference type="NCBI Taxonomy" id="1914409"/>
    <lineage>
        <taxon>Bacteria</taxon>
        <taxon>Pseudomonadati</taxon>
        <taxon>Pseudomonadota</taxon>
        <taxon>Alphaproteobacteria</taxon>
        <taxon>Rhodobacterales</taxon>
        <taxon>Roseobacteraceae</taxon>
        <taxon>Salibaculum</taxon>
    </lineage>
</organism>
<dbReference type="InterPro" id="IPR036737">
    <property type="entry name" value="OmpA-like_sf"/>
</dbReference>
<dbReference type="PRINTS" id="PR01021">
    <property type="entry name" value="OMPADOMAIN"/>
</dbReference>
<dbReference type="RefSeq" id="WP_109389101.1">
    <property type="nucleotide sequence ID" value="NZ_QETF01000012.1"/>
</dbReference>
<dbReference type="SUPFAM" id="SSF103088">
    <property type="entry name" value="OmpA-like"/>
    <property type="match status" value="1"/>
</dbReference>
<dbReference type="InterPro" id="IPR006664">
    <property type="entry name" value="OMP_bac"/>
</dbReference>
<evidence type="ECO:0000256" key="5">
    <source>
        <dbReference type="SAM" id="MobiDB-lite"/>
    </source>
</evidence>
<comment type="caution">
    <text evidence="8">The sequence shown here is derived from an EMBL/GenBank/DDBJ whole genome shotgun (WGS) entry which is preliminary data.</text>
</comment>
<evidence type="ECO:0000256" key="3">
    <source>
        <dbReference type="ARBA" id="ARBA00023237"/>
    </source>
</evidence>
<protein>
    <recommendedName>
        <fullName evidence="7">OmpA-like domain-containing protein</fullName>
    </recommendedName>
</protein>
<gene>
    <name evidence="8" type="ORF">DFK10_11085</name>
</gene>
<dbReference type="Gene3D" id="3.40.1520.20">
    <property type="match status" value="2"/>
</dbReference>
<evidence type="ECO:0000259" key="7">
    <source>
        <dbReference type="PROSITE" id="PS51123"/>
    </source>
</evidence>
<dbReference type="Gene3D" id="3.30.1330.60">
    <property type="entry name" value="OmpA-like domain"/>
    <property type="match status" value="1"/>
</dbReference>
<feature type="compositionally biased region" description="Low complexity" evidence="5">
    <location>
        <begin position="629"/>
        <end position="639"/>
    </location>
</feature>
<keyword evidence="6" id="KW-0732">Signal</keyword>
<dbReference type="InterPro" id="IPR006665">
    <property type="entry name" value="OmpA-like"/>
</dbReference>
<keyword evidence="9" id="KW-1185">Reference proteome</keyword>
<evidence type="ECO:0000256" key="6">
    <source>
        <dbReference type="SAM" id="SignalP"/>
    </source>
</evidence>
<accession>A0A2V1P3V1</accession>
<dbReference type="PANTHER" id="PTHR30329">
    <property type="entry name" value="STATOR ELEMENT OF FLAGELLAR MOTOR COMPLEX"/>
    <property type="match status" value="1"/>
</dbReference>
<dbReference type="AlphaFoldDB" id="A0A2V1P3V1"/>
<sequence length="639" mass="67839">MRLSELFIRIGAFALAALVCVFAAQAAVRTVESTSVAAVETALEERSLGFASVIGDGLQIVLEGQADSEAERFRAISTAGTMVDASRVIDNMTVRDPTGIAPPEFSMEVLRNDSGISIIGLIPAASDRERLNARLEGLTDSPDRVADLLEVADYPQPEGWQAAVDYGIRALRALPRSKVSVRADRVAVEAIVDSDAEKARMESDLARNQPEGVDVALQIMAPRPVITPFTTRFVKDAEGARFESCVADTTEAEDRIVAAARAAGAEGRVGCTLALGAPSGTWGQAVSLSIAAIGELGGGTVTISDADITLIASEGTVQGNFDRIVGALENELPELFALEAVLPEAPEDADQGPPQFIATLSPEGTVQLRGRVTDELLNTTAQNYARARFGTADIAMGTRVVDGLPGNWGVRVLAGIEALSILSNGSLVVEPDTVVVRGKSGDEEAGARVSRLLIEKLGEDQDFEVEVEYVEALDPIEAMPTDEECLSRIETVTLDRKITFDPGSANISGAAISVVDDIAEILRRCADLRIEIAGYTDSQGREEMNKRLSQQRAEAVLTALRMRRVPTSSFRAVGYGEDNPIADNETEEGREANRRIEFSLIEVEMTEEASTLDELAAEGATDGSGEGGSDAAATGETNE</sequence>
<dbReference type="EMBL" id="QETF01000012">
    <property type="protein sequence ID" value="PWG16504.1"/>
    <property type="molecule type" value="Genomic_DNA"/>
</dbReference>
<evidence type="ECO:0000313" key="9">
    <source>
        <dbReference type="Proteomes" id="UP000245293"/>
    </source>
</evidence>
<dbReference type="GO" id="GO:0009279">
    <property type="term" value="C:cell outer membrane"/>
    <property type="evidence" value="ECO:0007669"/>
    <property type="project" value="UniProtKB-SubCell"/>
</dbReference>